<organism evidence="1 2">
    <name type="scientific">Trichothecium roseum</name>
    <dbReference type="NCBI Taxonomy" id="47278"/>
    <lineage>
        <taxon>Eukaryota</taxon>
        <taxon>Fungi</taxon>
        <taxon>Dikarya</taxon>
        <taxon>Ascomycota</taxon>
        <taxon>Pezizomycotina</taxon>
        <taxon>Sordariomycetes</taxon>
        <taxon>Hypocreomycetidae</taxon>
        <taxon>Hypocreales</taxon>
        <taxon>Hypocreales incertae sedis</taxon>
        <taxon>Trichothecium</taxon>
    </lineage>
</organism>
<protein>
    <submittedName>
        <fullName evidence="1">Uncharacterized protein</fullName>
    </submittedName>
</protein>
<accession>A0ACC0UUE8</accession>
<evidence type="ECO:0000313" key="2">
    <source>
        <dbReference type="Proteomes" id="UP001163324"/>
    </source>
</evidence>
<sequence>MKCILALLASAATASARSYLAEMADSYIRRGVIGGFRYDEATLYKGLEALIEVNGNETIKEWYKNQIDNRVLNPDGTIQKWNYEIYSLDDYRVSNSFMYWHQETGDEKYLVAADVIHQQLTARQPRNPEGGFWHRTPDPEFANQMWLDGIFMADSGYSLYVNLFQGDNTTAWDDIALQYDLIEKHCRDAPTGLLLHGYDSKKEAVWANPKTGASPLVWNRAIGWYFMSLLESMSLWQGSDQAYGRLQEYFVRLAEALKRTYEDNGGWYLILSEPYLDANGNYFESSAWAMYVHGFLRGIRDGIISEEEYGEFATSAYEELIDRFVTENDDGTLNFIETVEVGSLESDASYEYYISVPRIINDNRAGGAFLLAASEYERRQK</sequence>
<dbReference type="Proteomes" id="UP001163324">
    <property type="component" value="Chromosome 7"/>
</dbReference>
<evidence type="ECO:0000313" key="1">
    <source>
        <dbReference type="EMBL" id="KAI9897703.1"/>
    </source>
</evidence>
<name>A0ACC0UUE8_9HYPO</name>
<comment type="caution">
    <text evidence="1">The sequence shown here is derived from an EMBL/GenBank/DDBJ whole genome shotgun (WGS) entry which is preliminary data.</text>
</comment>
<keyword evidence="2" id="KW-1185">Reference proteome</keyword>
<gene>
    <name evidence="1" type="ORF">N3K66_007559</name>
</gene>
<dbReference type="EMBL" id="CM047946">
    <property type="protein sequence ID" value="KAI9897703.1"/>
    <property type="molecule type" value="Genomic_DNA"/>
</dbReference>
<proteinExistence type="predicted"/>
<reference evidence="1" key="1">
    <citation type="submission" date="2022-10" db="EMBL/GenBank/DDBJ databases">
        <title>Complete Genome of Trichothecium roseum strain YXFP-22015, a Plant Pathogen Isolated from Citrus.</title>
        <authorList>
            <person name="Wang Y."/>
            <person name="Zhu L."/>
        </authorList>
    </citation>
    <scope>NUCLEOTIDE SEQUENCE</scope>
    <source>
        <strain evidence="1">YXFP-22015</strain>
    </source>
</reference>